<evidence type="ECO:0000256" key="1">
    <source>
        <dbReference type="SAM" id="MobiDB-lite"/>
    </source>
</evidence>
<proteinExistence type="predicted"/>
<sequence>MSADSSWGHQPLCTKRSWGHPKIVLDTNGVLEWPSVPARQNDSGKADTRKRKQSDRRKPGTSSATETEKHTNPHGLLGSLPPELLHQIFQELFLDGLFISTGCATQFLSARRANKPTQIVHQMTPFPKGYHNNMMAPIPNKPGAGGLGLAQTSRYWHDYIYSKQYGQNALVFNVGINIHEARIGSRDFLSWHSWMRALTPPPNGETPGPLGPLTGRAAKWLRECERLESLQLCLQVCERADKRFDTLRIDLLGTSLVVEEDSGNRRYMKVEIRDPVVQEPTRMNKLQKAFEPLLELENVAQKVVINGLVLREFYDQLYQTLSADGGDGLGPEKLLSAQGEGIATGRNAVLHGGTPDAH</sequence>
<gene>
    <name evidence="2" type="ORF">PG996_014632</name>
</gene>
<reference evidence="2 3" key="1">
    <citation type="submission" date="2023-01" db="EMBL/GenBank/DDBJ databases">
        <title>Analysis of 21 Apiospora genomes using comparative genomics revels a genus with tremendous synthesis potential of carbohydrate active enzymes and secondary metabolites.</title>
        <authorList>
            <person name="Sorensen T."/>
        </authorList>
    </citation>
    <scope>NUCLEOTIDE SEQUENCE [LARGE SCALE GENOMIC DNA]</scope>
    <source>
        <strain evidence="2 3">CBS 83171</strain>
    </source>
</reference>
<organism evidence="2 3">
    <name type="scientific">Apiospora saccharicola</name>
    <dbReference type="NCBI Taxonomy" id="335842"/>
    <lineage>
        <taxon>Eukaryota</taxon>
        <taxon>Fungi</taxon>
        <taxon>Dikarya</taxon>
        <taxon>Ascomycota</taxon>
        <taxon>Pezizomycotina</taxon>
        <taxon>Sordariomycetes</taxon>
        <taxon>Xylariomycetidae</taxon>
        <taxon>Amphisphaeriales</taxon>
        <taxon>Apiosporaceae</taxon>
        <taxon>Apiospora</taxon>
    </lineage>
</organism>
<dbReference type="Proteomes" id="UP001446871">
    <property type="component" value="Unassembled WGS sequence"/>
</dbReference>
<evidence type="ECO:0000313" key="2">
    <source>
        <dbReference type="EMBL" id="KAK8046568.1"/>
    </source>
</evidence>
<protein>
    <recommendedName>
        <fullName evidence="4">F-box domain-containing protein</fullName>
    </recommendedName>
</protein>
<comment type="caution">
    <text evidence="2">The sequence shown here is derived from an EMBL/GenBank/DDBJ whole genome shotgun (WGS) entry which is preliminary data.</text>
</comment>
<feature type="region of interest" description="Disordered" evidence="1">
    <location>
        <begin position="29"/>
        <end position="77"/>
    </location>
</feature>
<evidence type="ECO:0000313" key="3">
    <source>
        <dbReference type="Proteomes" id="UP001446871"/>
    </source>
</evidence>
<evidence type="ECO:0008006" key="4">
    <source>
        <dbReference type="Google" id="ProtNLM"/>
    </source>
</evidence>
<accession>A0ABR1TIU9</accession>
<dbReference type="EMBL" id="JAQQWM010000009">
    <property type="protein sequence ID" value="KAK8046568.1"/>
    <property type="molecule type" value="Genomic_DNA"/>
</dbReference>
<keyword evidence="3" id="KW-1185">Reference proteome</keyword>
<name>A0ABR1TIU9_9PEZI</name>